<accession>A0AAQ3U1M3</accession>
<dbReference type="Pfam" id="PF26253">
    <property type="entry name" value="RdRP_head"/>
    <property type="match status" value="1"/>
</dbReference>
<evidence type="ECO:0000313" key="14">
    <source>
        <dbReference type="EMBL" id="WVZ83865.1"/>
    </source>
</evidence>
<reference evidence="14 15" key="1">
    <citation type="submission" date="2024-02" db="EMBL/GenBank/DDBJ databases">
        <title>High-quality chromosome-scale genome assembly of Pensacola bahiagrass (Paspalum notatum Flugge var. saurae).</title>
        <authorList>
            <person name="Vega J.M."/>
            <person name="Podio M."/>
            <person name="Orjuela J."/>
            <person name="Siena L.A."/>
            <person name="Pessino S.C."/>
            <person name="Combes M.C."/>
            <person name="Mariac C."/>
            <person name="Albertini E."/>
            <person name="Pupilli F."/>
            <person name="Ortiz J.P.A."/>
            <person name="Leblanc O."/>
        </authorList>
    </citation>
    <scope>NUCLEOTIDE SEQUENCE [LARGE SCALE GENOMIC DNA]</scope>
    <source>
        <strain evidence="14">R1</strain>
        <tissue evidence="14">Leaf</tissue>
    </source>
</reference>
<dbReference type="Pfam" id="PF26252">
    <property type="entry name" value="RdRP_helical"/>
    <property type="match status" value="1"/>
</dbReference>
<evidence type="ECO:0000256" key="2">
    <source>
        <dbReference type="ARBA" id="ARBA00022484"/>
    </source>
</evidence>
<dbReference type="EMBL" id="CP144751">
    <property type="protein sequence ID" value="WVZ83865.1"/>
    <property type="molecule type" value="Genomic_DNA"/>
</dbReference>
<evidence type="ECO:0000256" key="1">
    <source>
        <dbReference type="ARBA" id="ARBA00005762"/>
    </source>
</evidence>
<keyword evidence="6 9" id="KW-0943">RNA-mediated gene silencing</keyword>
<keyword evidence="3 9" id="KW-0808">Transferase</keyword>
<comment type="catalytic activity">
    <reaction evidence="7 9">
        <text>RNA(n) + a ribonucleoside 5'-triphosphate = RNA(n+1) + diphosphate</text>
        <dbReference type="Rhea" id="RHEA:21248"/>
        <dbReference type="Rhea" id="RHEA-COMP:14527"/>
        <dbReference type="Rhea" id="RHEA-COMP:17342"/>
        <dbReference type="ChEBI" id="CHEBI:33019"/>
        <dbReference type="ChEBI" id="CHEBI:61557"/>
        <dbReference type="ChEBI" id="CHEBI:140395"/>
        <dbReference type="EC" id="2.7.7.48"/>
    </reaction>
</comment>
<dbReference type="Pfam" id="PF26249">
    <property type="entry name" value="4HB_RdRP3_N"/>
    <property type="match status" value="1"/>
</dbReference>
<evidence type="ECO:0000256" key="5">
    <source>
        <dbReference type="ARBA" id="ARBA00022884"/>
    </source>
</evidence>
<dbReference type="InterPro" id="IPR058697">
    <property type="entry name" value="RDRP3-5_N"/>
</dbReference>
<evidence type="ECO:0000256" key="9">
    <source>
        <dbReference type="RuleBase" id="RU363098"/>
    </source>
</evidence>
<dbReference type="Pfam" id="PF05183">
    <property type="entry name" value="RdRP"/>
    <property type="match status" value="1"/>
</dbReference>
<evidence type="ECO:0000259" key="13">
    <source>
        <dbReference type="Pfam" id="PF26253"/>
    </source>
</evidence>
<dbReference type="AlphaFoldDB" id="A0AAQ3U1M3"/>
<keyword evidence="2 9" id="KW-0696">RNA-directed RNA polymerase</keyword>
<dbReference type="InterPro" id="IPR007855">
    <property type="entry name" value="RDRP"/>
</dbReference>
<evidence type="ECO:0000259" key="12">
    <source>
        <dbReference type="Pfam" id="PF26252"/>
    </source>
</evidence>
<evidence type="ECO:0000256" key="6">
    <source>
        <dbReference type="ARBA" id="ARBA00023158"/>
    </source>
</evidence>
<feature type="domain" description="RDRP3-5 N-terminal" evidence="11">
    <location>
        <begin position="16"/>
        <end position="80"/>
    </location>
</feature>
<evidence type="ECO:0000259" key="11">
    <source>
        <dbReference type="Pfam" id="PF26249"/>
    </source>
</evidence>
<evidence type="ECO:0000256" key="3">
    <source>
        <dbReference type="ARBA" id="ARBA00022679"/>
    </source>
</evidence>
<dbReference type="PANTHER" id="PTHR23079:SF55">
    <property type="entry name" value="RNA-DIRECTED RNA POLYMERASE"/>
    <property type="match status" value="1"/>
</dbReference>
<name>A0AAQ3U1M3_PASNO</name>
<dbReference type="Proteomes" id="UP001341281">
    <property type="component" value="Chromosome 07"/>
</dbReference>
<dbReference type="GO" id="GO:0030422">
    <property type="term" value="P:siRNA processing"/>
    <property type="evidence" value="ECO:0007669"/>
    <property type="project" value="TreeGrafter"/>
</dbReference>
<keyword evidence="4 9" id="KW-0548">Nucleotidyltransferase</keyword>
<evidence type="ECO:0000313" key="15">
    <source>
        <dbReference type="Proteomes" id="UP001341281"/>
    </source>
</evidence>
<keyword evidence="15" id="KW-1185">Reference proteome</keyword>
<evidence type="ECO:0000259" key="10">
    <source>
        <dbReference type="Pfam" id="PF05183"/>
    </source>
</evidence>
<feature type="domain" description="RDRP C-terminal head" evidence="13">
    <location>
        <begin position="1005"/>
        <end position="1097"/>
    </location>
</feature>
<feature type="domain" description="RDRP helical" evidence="12">
    <location>
        <begin position="295"/>
        <end position="360"/>
    </location>
</feature>
<comment type="similarity">
    <text evidence="1 9">Belongs to the RdRP family.</text>
</comment>
<dbReference type="InterPro" id="IPR058752">
    <property type="entry name" value="RDRP_C_head"/>
</dbReference>
<dbReference type="InterPro" id="IPR057596">
    <property type="entry name" value="RDRP_core"/>
</dbReference>
<dbReference type="EC" id="2.7.7.48" evidence="9"/>
<dbReference type="GO" id="GO:0031380">
    <property type="term" value="C:nuclear RNA-directed RNA polymerase complex"/>
    <property type="evidence" value="ECO:0007669"/>
    <property type="project" value="TreeGrafter"/>
</dbReference>
<organism evidence="14 15">
    <name type="scientific">Paspalum notatum var. saurae</name>
    <dbReference type="NCBI Taxonomy" id="547442"/>
    <lineage>
        <taxon>Eukaryota</taxon>
        <taxon>Viridiplantae</taxon>
        <taxon>Streptophyta</taxon>
        <taxon>Embryophyta</taxon>
        <taxon>Tracheophyta</taxon>
        <taxon>Spermatophyta</taxon>
        <taxon>Magnoliopsida</taxon>
        <taxon>Liliopsida</taxon>
        <taxon>Poales</taxon>
        <taxon>Poaceae</taxon>
        <taxon>PACMAD clade</taxon>
        <taxon>Panicoideae</taxon>
        <taxon>Andropogonodae</taxon>
        <taxon>Paspaleae</taxon>
        <taxon>Paspalinae</taxon>
        <taxon>Paspalum</taxon>
    </lineage>
</organism>
<dbReference type="GO" id="GO:0003968">
    <property type="term" value="F:RNA-directed RNA polymerase activity"/>
    <property type="evidence" value="ECO:0007669"/>
    <property type="project" value="UniProtKB-KW"/>
</dbReference>
<feature type="domain" description="RDRP core" evidence="10">
    <location>
        <begin position="365"/>
        <end position="955"/>
    </location>
</feature>
<sequence length="1106" mass="125402">MQPPGPVQAAPAPVPLPPAVAAELAQLERRLGQVAGDEARRELARLGEAAAVRVLWSIGSSRREVRTLTGYIISMARREALALNDAAAAPSAESAVFSSSAPPLRGTVASVHGPQCQDDVHMEEIASDLAVHCMVTDEIQDQEVSPVMMAVDNPSDCVSPRGWNQDCCDGEDSIVPRMASLGNQTPMQDGDRIQELVSIAPHGIMMLAENPGTGRPSELWSHMIPTNPTNESPRSRLQHVLRCLQGVGPFGWRLGPECAVMLPKPVPNHVAENSFRGTATPRVTENELRKMARPQTCALEDLEFCKRFLILSYLCQKNMEDEPVLTVDYIESLKFLSMAHFESEIWSKFGRKNFQASNRTASDRAKGPYMENKRTHLQKVLGDDSILIVKFMVPSDTNTDFYRQHCHKVAEDVYKDEGKEKIKKGSEQGEIKKSTSSVRCYFICTESGWREDGAYILPHKTIDQFRKLFMHIHTVPTLAKYMKRFSLILSKTVTLDFDLSTVDVILIDDEPCRDEHGKIVMKDGERRIHTDGTGFISENLAKKCPNRIIMGKKSKDMRRGEKMVRLFYNGYAVKGTLLVDKRLCDNTIIIRPSMVKVKADPKLSQMQSISSLEIVSTSHQPNRTSTSKSLIALLHYGRVEAAYFMELLHNAIEGVASARYDFKHALKLASGYANMDDSMLERMIHSGIPLEEPYLLSRLNFMAKQEMERFREGKLPIDDCYYLMGTTDPTGTLKPKEVCVILDSGQYSGDVLVFKHPGLHFGDIHRVTARQISGLEENFVGYSKNAILFPISGERSLADEMANSDFDGDEYWVSKNRMLLEGFKKQSEPWDWISKPKETQENPKAPQDFNESVLERLLFNECLTAMFIPNYALGISSDCWYAYMDRFLTEGVDDDEKESVVWNMIQLVDLYYAALDGHKVQVRHSLKVKAYPHFMEKERFESYHSISILGRIYDETKKAALQQSENDKIQITTLQCFTEMEAAPQCTSLWEYRYNEYLSKSKELFDLGKEAKNEEFEKLYQNYKRLLYGAEEFEETSRHYSEVFMEACTIYRIVYERARSTNSIGRCCFVWIVAGAALCHLHAMKYAVQHGVKTALCPLSVIRQLY</sequence>
<protein>
    <recommendedName>
        <fullName evidence="9">RNA-dependent RNA polymerase</fullName>
        <ecNumber evidence="9">2.7.7.48</ecNumber>
    </recommendedName>
</protein>
<dbReference type="PANTHER" id="PTHR23079">
    <property type="entry name" value="RNA-DEPENDENT RNA POLYMERASE"/>
    <property type="match status" value="1"/>
</dbReference>
<keyword evidence="5 9" id="KW-0694">RNA-binding</keyword>
<dbReference type="GO" id="GO:0003723">
    <property type="term" value="F:RNA binding"/>
    <property type="evidence" value="ECO:0007669"/>
    <property type="project" value="UniProtKB-KW"/>
</dbReference>
<evidence type="ECO:0000256" key="8">
    <source>
        <dbReference type="ARBA" id="ARBA00093763"/>
    </source>
</evidence>
<evidence type="ECO:0000256" key="7">
    <source>
        <dbReference type="ARBA" id="ARBA00048744"/>
    </source>
</evidence>
<evidence type="ECO:0000256" key="4">
    <source>
        <dbReference type="ARBA" id="ARBA00022695"/>
    </source>
</evidence>
<dbReference type="InterPro" id="IPR058751">
    <property type="entry name" value="RDRP_helical"/>
</dbReference>
<gene>
    <name evidence="14" type="ORF">U9M48_030961</name>
</gene>
<comment type="function">
    <text evidence="8 9">Probably involved in the RNA silencing pathway and required for the generation of small interfering RNAs (siRNAs).</text>
</comment>
<proteinExistence type="inferred from homology"/>